<gene>
    <name evidence="1" type="ORF">L6452_13346</name>
</gene>
<name>A0ACB9CI04_ARCLA</name>
<reference evidence="1 2" key="2">
    <citation type="journal article" date="2022" name="Mol. Ecol. Resour.">
        <title>The genomes of chicory, endive, great burdock and yacon provide insights into Asteraceae paleo-polyploidization history and plant inulin production.</title>
        <authorList>
            <person name="Fan W."/>
            <person name="Wang S."/>
            <person name="Wang H."/>
            <person name="Wang A."/>
            <person name="Jiang F."/>
            <person name="Liu H."/>
            <person name="Zhao H."/>
            <person name="Xu D."/>
            <person name="Zhang Y."/>
        </authorList>
    </citation>
    <scope>NUCLEOTIDE SEQUENCE [LARGE SCALE GENOMIC DNA]</scope>
    <source>
        <strain evidence="2">cv. Niubang</strain>
    </source>
</reference>
<reference evidence="2" key="1">
    <citation type="journal article" date="2022" name="Mol. Ecol. Resour.">
        <title>The genomes of chicory, endive, great burdock and yacon provide insights into Asteraceae palaeo-polyploidization history and plant inulin production.</title>
        <authorList>
            <person name="Fan W."/>
            <person name="Wang S."/>
            <person name="Wang H."/>
            <person name="Wang A."/>
            <person name="Jiang F."/>
            <person name="Liu H."/>
            <person name="Zhao H."/>
            <person name="Xu D."/>
            <person name="Zhang Y."/>
        </authorList>
    </citation>
    <scope>NUCLEOTIDE SEQUENCE [LARGE SCALE GENOMIC DNA]</scope>
    <source>
        <strain evidence="2">cv. Niubang</strain>
    </source>
</reference>
<sequence length="388" mass="43733">MDVYHLDINYVYLTFVYLSSQLTLFFYVFLQISASADACKSVFVFGDSLFDPGNNHYIPNCTLQADFPPYGSSFFHHPTGRFTNGRTVADFIAQFLKIKFQRPFQEVYRELANGHLNNFPTNGINFASAGSGVLPETNKASRVTPIQVQLQQFQTLIQQNHLRKKQTKKSLFFLESGANDIFTYFLFPSPPLTQKAYVHAMLKEVVHFLDQIYKLGARSIAIFSVGPLGCIPGRVLLPGASVNECDSRVTDMVKYYNAGLERLVYIIPIRYPGAIGVYGAVDTTVENFRANGNLYGFDNVNEACCGDGPLNGMLQCGLRGYKMCSNPNKFFFFDYFHPSERTYELVSKAMWAGNKSKIRPMNLKTFAQYRTHPIDSKTLAPNNTLPSP</sequence>
<protein>
    <submittedName>
        <fullName evidence="1">Uncharacterized protein</fullName>
    </submittedName>
</protein>
<keyword evidence="2" id="KW-1185">Reference proteome</keyword>
<accession>A0ACB9CI04</accession>
<evidence type="ECO:0000313" key="1">
    <source>
        <dbReference type="EMBL" id="KAI3733888.1"/>
    </source>
</evidence>
<evidence type="ECO:0000313" key="2">
    <source>
        <dbReference type="Proteomes" id="UP001055879"/>
    </source>
</evidence>
<dbReference type="Proteomes" id="UP001055879">
    <property type="component" value="Linkage Group LG04"/>
</dbReference>
<proteinExistence type="predicted"/>
<organism evidence="1 2">
    <name type="scientific">Arctium lappa</name>
    <name type="common">Greater burdock</name>
    <name type="synonym">Lappa major</name>
    <dbReference type="NCBI Taxonomy" id="4217"/>
    <lineage>
        <taxon>Eukaryota</taxon>
        <taxon>Viridiplantae</taxon>
        <taxon>Streptophyta</taxon>
        <taxon>Embryophyta</taxon>
        <taxon>Tracheophyta</taxon>
        <taxon>Spermatophyta</taxon>
        <taxon>Magnoliopsida</taxon>
        <taxon>eudicotyledons</taxon>
        <taxon>Gunneridae</taxon>
        <taxon>Pentapetalae</taxon>
        <taxon>asterids</taxon>
        <taxon>campanulids</taxon>
        <taxon>Asterales</taxon>
        <taxon>Asteraceae</taxon>
        <taxon>Carduoideae</taxon>
        <taxon>Cardueae</taxon>
        <taxon>Arctiinae</taxon>
        <taxon>Arctium</taxon>
    </lineage>
</organism>
<dbReference type="EMBL" id="CM042050">
    <property type="protein sequence ID" value="KAI3733888.1"/>
    <property type="molecule type" value="Genomic_DNA"/>
</dbReference>
<comment type="caution">
    <text evidence="1">The sequence shown here is derived from an EMBL/GenBank/DDBJ whole genome shotgun (WGS) entry which is preliminary data.</text>
</comment>